<reference evidence="1" key="2">
    <citation type="submission" date="2025-08" db="UniProtKB">
        <authorList>
            <consortium name="Ensembl"/>
        </authorList>
    </citation>
    <scope>IDENTIFICATION</scope>
</reference>
<organism evidence="1 2">
    <name type="scientific">Ficedula albicollis</name>
    <name type="common">Collared flycatcher</name>
    <name type="synonym">Muscicapa albicollis</name>
    <dbReference type="NCBI Taxonomy" id="59894"/>
    <lineage>
        <taxon>Eukaryota</taxon>
        <taxon>Metazoa</taxon>
        <taxon>Chordata</taxon>
        <taxon>Craniata</taxon>
        <taxon>Vertebrata</taxon>
        <taxon>Euteleostomi</taxon>
        <taxon>Archelosauria</taxon>
        <taxon>Archosauria</taxon>
        <taxon>Dinosauria</taxon>
        <taxon>Saurischia</taxon>
        <taxon>Theropoda</taxon>
        <taxon>Coelurosauria</taxon>
        <taxon>Aves</taxon>
        <taxon>Neognathae</taxon>
        <taxon>Neoaves</taxon>
        <taxon>Telluraves</taxon>
        <taxon>Australaves</taxon>
        <taxon>Passeriformes</taxon>
        <taxon>Muscicapidae</taxon>
        <taxon>Ficedula</taxon>
    </lineage>
</organism>
<keyword evidence="2" id="KW-1185">Reference proteome</keyword>
<evidence type="ECO:0000313" key="2">
    <source>
        <dbReference type="Proteomes" id="UP000016665"/>
    </source>
</evidence>
<dbReference type="Proteomes" id="UP000016665">
    <property type="component" value="Chromosome 18"/>
</dbReference>
<proteinExistence type="predicted"/>
<reference evidence="1" key="3">
    <citation type="submission" date="2025-09" db="UniProtKB">
        <authorList>
            <consortium name="Ensembl"/>
        </authorList>
    </citation>
    <scope>IDENTIFICATION</scope>
</reference>
<name>A0A803WFG5_FICAL</name>
<dbReference type="AlphaFoldDB" id="A0A803WFG5"/>
<reference evidence="1 2" key="1">
    <citation type="journal article" date="2012" name="Nature">
        <title>The genomic landscape of species divergence in Ficedula flycatchers.</title>
        <authorList>
            <person name="Ellegren H."/>
            <person name="Smeds L."/>
            <person name="Burri R."/>
            <person name="Olason P.I."/>
            <person name="Backstrom N."/>
            <person name="Kawakami T."/>
            <person name="Kunstner A."/>
            <person name="Makinen H."/>
            <person name="Nadachowska-Brzyska K."/>
            <person name="Qvarnstrom A."/>
            <person name="Uebbing S."/>
            <person name="Wolf J.B."/>
        </authorList>
    </citation>
    <scope>NUCLEOTIDE SEQUENCE [LARGE SCALE GENOMIC DNA]</scope>
</reference>
<dbReference type="Ensembl" id="ENSFALT00000030399.1">
    <property type="protein sequence ID" value="ENSFALP00000033721.1"/>
    <property type="gene ID" value="ENSFALG00000023506.1"/>
</dbReference>
<sequence length="125" mass="14843">MHLCKCLFLRSFFSKLDSKHVYLHTFINSLWHYSLLFLGGCTFFSIYSSEPCVKEYKTGLDEKKKRKLGENLFMISLFLHLLPDINCDCIISTIQLNDERLNQYLRRVSSQTNEYSKFVRSPLWT</sequence>
<evidence type="ECO:0000313" key="1">
    <source>
        <dbReference type="Ensembl" id="ENSFALP00000033721.1"/>
    </source>
</evidence>
<accession>A0A803WFG5</accession>
<protein>
    <submittedName>
        <fullName evidence="1">Uncharacterized protein</fullName>
    </submittedName>
</protein>